<dbReference type="OrthoDB" id="445712at2759"/>
<keyword evidence="3 4" id="KW-0694">RNA-binding</keyword>
<evidence type="ECO:0000256" key="2">
    <source>
        <dbReference type="ARBA" id="ARBA00022679"/>
    </source>
</evidence>
<dbReference type="EMBL" id="CDHN01000006">
    <property type="protein sequence ID" value="CEJ94245.1"/>
    <property type="molecule type" value="Genomic_DNA"/>
</dbReference>
<evidence type="ECO:0000256" key="4">
    <source>
        <dbReference type="RuleBase" id="RU003953"/>
    </source>
</evidence>
<evidence type="ECO:0000256" key="1">
    <source>
        <dbReference type="ARBA" id="ARBA00007265"/>
    </source>
</evidence>
<proteinExistence type="inferred from homology"/>
<protein>
    <recommendedName>
        <fullName evidence="5">Poly A polymerase head domain-containing protein</fullName>
    </recommendedName>
</protein>
<dbReference type="Gene3D" id="3.30.460.10">
    <property type="entry name" value="Beta Polymerase, domain 2"/>
    <property type="match status" value="1"/>
</dbReference>
<dbReference type="Gene3D" id="1.10.3090.10">
    <property type="entry name" value="cca-adding enzyme, domain 2"/>
    <property type="match status" value="1"/>
</dbReference>
<dbReference type="SUPFAM" id="SSF81301">
    <property type="entry name" value="Nucleotidyltransferase"/>
    <property type="match status" value="1"/>
</dbReference>
<dbReference type="Proteomes" id="UP000039046">
    <property type="component" value="Unassembled WGS sequence"/>
</dbReference>
<dbReference type="PANTHER" id="PTHR13734:SF5">
    <property type="entry name" value="CCA TRNA NUCLEOTIDYLTRANSFERASE, MITOCHONDRIAL"/>
    <property type="match status" value="1"/>
</dbReference>
<evidence type="ECO:0000259" key="5">
    <source>
        <dbReference type="Pfam" id="PF01743"/>
    </source>
</evidence>
<dbReference type="GO" id="GO:0003723">
    <property type="term" value="F:RNA binding"/>
    <property type="evidence" value="ECO:0007669"/>
    <property type="project" value="UniProtKB-KW"/>
</dbReference>
<dbReference type="GO" id="GO:0001680">
    <property type="term" value="P:tRNA 3'-terminal CCA addition"/>
    <property type="evidence" value="ECO:0007669"/>
    <property type="project" value="TreeGrafter"/>
</dbReference>
<name>A0A0A1TQR0_9HYPO</name>
<dbReference type="InterPro" id="IPR002646">
    <property type="entry name" value="PolA_pol_head_dom"/>
</dbReference>
<accession>A0A0A1TQR0</accession>
<dbReference type="CDD" id="cd05398">
    <property type="entry name" value="NT_ClassII-CCAase"/>
    <property type="match status" value="1"/>
</dbReference>
<dbReference type="FunFam" id="3.30.460.10:FF:000019">
    <property type="entry name" value="tRNA nucleotidyltransferase cca2"/>
    <property type="match status" value="1"/>
</dbReference>
<dbReference type="PANTHER" id="PTHR13734">
    <property type="entry name" value="TRNA-NUCLEOTIDYLTRANSFERASE"/>
    <property type="match status" value="1"/>
</dbReference>
<comment type="similarity">
    <text evidence="1 4">Belongs to the tRNA nucleotidyltransferase/poly(A) polymerase family.</text>
</comment>
<dbReference type="InterPro" id="IPR043519">
    <property type="entry name" value="NT_sf"/>
</dbReference>
<gene>
    <name evidence="6" type="ORF">VHEMI09787</name>
</gene>
<feature type="domain" description="Poly A polymerase head" evidence="5">
    <location>
        <begin position="72"/>
        <end position="217"/>
    </location>
</feature>
<dbReference type="GO" id="GO:0005739">
    <property type="term" value="C:mitochondrion"/>
    <property type="evidence" value="ECO:0007669"/>
    <property type="project" value="UniProtKB-ARBA"/>
</dbReference>
<evidence type="ECO:0000313" key="6">
    <source>
        <dbReference type="EMBL" id="CEJ94245.1"/>
    </source>
</evidence>
<dbReference type="AlphaFoldDB" id="A0A0A1TQR0"/>
<keyword evidence="7" id="KW-1185">Reference proteome</keyword>
<dbReference type="GO" id="GO:0052929">
    <property type="term" value="F:ATP:3'-cytidine-cytidine-tRNA adenylyltransferase activity"/>
    <property type="evidence" value="ECO:0007669"/>
    <property type="project" value="TreeGrafter"/>
</dbReference>
<dbReference type="STRING" id="1531966.A0A0A1TQR0"/>
<dbReference type="SUPFAM" id="SSF81891">
    <property type="entry name" value="Poly A polymerase C-terminal region-like"/>
    <property type="match status" value="1"/>
</dbReference>
<evidence type="ECO:0000313" key="7">
    <source>
        <dbReference type="Proteomes" id="UP000039046"/>
    </source>
</evidence>
<dbReference type="Pfam" id="PF01743">
    <property type="entry name" value="PolyA_pol"/>
    <property type="match status" value="1"/>
</dbReference>
<organism evidence="6 7">
    <name type="scientific">[Torrubiella] hemipterigena</name>
    <dbReference type="NCBI Taxonomy" id="1531966"/>
    <lineage>
        <taxon>Eukaryota</taxon>
        <taxon>Fungi</taxon>
        <taxon>Dikarya</taxon>
        <taxon>Ascomycota</taxon>
        <taxon>Pezizomycotina</taxon>
        <taxon>Sordariomycetes</taxon>
        <taxon>Hypocreomycetidae</taxon>
        <taxon>Hypocreales</taxon>
        <taxon>Clavicipitaceae</taxon>
        <taxon>Clavicipitaceae incertae sedis</taxon>
        <taxon>'Torrubiella' clade</taxon>
    </lineage>
</organism>
<evidence type="ECO:0000256" key="3">
    <source>
        <dbReference type="ARBA" id="ARBA00022884"/>
    </source>
</evidence>
<dbReference type="GO" id="GO:0052927">
    <property type="term" value="F:CC tRNA cytidylyltransferase activity"/>
    <property type="evidence" value="ECO:0007669"/>
    <property type="project" value="TreeGrafter"/>
</dbReference>
<sequence length="561" mass="63301">MRSRLHILRHVMKRKFGYFAREKSTFTARYTMNTQNPTITLDKKEQQLRSLLLDVAGSLNASGKVTEPLVLRWAGGWVRDKLLGLDSHDIDIAINAMTGEPFVEFMCEYCQRPEVIKAHDIGPDDIGNLHKIKSNPDKSKHLATAMIPIFGLELDVVNLRKESYAEDSRNPQMEFGTAEEDALRRDATINAMFYNLNTDSVEDFTTGFADLKAGIIRTPLEPLQTFRDDPLRVLRLVRFASRYDFSIAPETERFMADPSVLEALRVKISRERVGIELEKMTKDTHPRIALQIINRLNLYHAIFTDPAKSDETKPDISRWPVAYDGLCEILANESPGSLGSVLVRGEDGKFLAWNLAAVAPWISVADPPGTKKKANALPPVGVIAREGFKASNKLTDVMSACHKHRLEIVELKTAVCENAPYIQERDRFGMAIRRWNHQGGSWKLQVLGAMLVEAMEKLESWPSSISEEKVDEEAVKKRDAFIREWELFVDHLSHLEVMEAPTLRRLIDGRELAKALGVKPGKWTGQALDICVAWQLRNPKATDPAPAIEEVRAKMDELGIV</sequence>
<dbReference type="HOGENOM" id="CLU_019592_2_0_1"/>
<reference evidence="6 7" key="1">
    <citation type="journal article" date="2015" name="Genome Announc.">
        <title>Draft Genome Sequence and Gene Annotation of the Entomopathogenic Fungus Verticillium hemipterigenum.</title>
        <authorList>
            <person name="Horn F."/>
            <person name="Habel A."/>
            <person name="Scharf D.H."/>
            <person name="Dworschak J."/>
            <person name="Brakhage A.A."/>
            <person name="Guthke R."/>
            <person name="Hertweck C."/>
            <person name="Linde J."/>
        </authorList>
    </citation>
    <scope>NUCLEOTIDE SEQUENCE [LARGE SCALE GENOMIC DNA]</scope>
</reference>
<keyword evidence="2 4" id="KW-0808">Transferase</keyword>